<dbReference type="GO" id="GO:0071897">
    <property type="term" value="P:DNA biosynthetic process"/>
    <property type="evidence" value="ECO:0007669"/>
    <property type="project" value="UniProtKB-ARBA"/>
</dbReference>
<protein>
    <submittedName>
        <fullName evidence="1">Uncharacterized protein</fullName>
    </submittedName>
</protein>
<sequence>MLKSNRQIKLNEEDTDFQRLLWMDFESKEVRDFKLLRITFGTASAPFLAVRTLQQVATDEGQKYPLAADKVSTSFSMDDLMCGCETIKEGIEIYKQMKGLLQEGWFELQK</sequence>
<dbReference type="SUPFAM" id="SSF56672">
    <property type="entry name" value="DNA/RNA polymerases"/>
    <property type="match status" value="1"/>
</dbReference>
<dbReference type="AlphaFoldDB" id="A0AAV1KAR2"/>
<dbReference type="EMBL" id="CAVLGL010000002">
    <property type="protein sequence ID" value="CAK1579614.1"/>
    <property type="molecule type" value="Genomic_DNA"/>
</dbReference>
<keyword evidence="2" id="KW-1185">Reference proteome</keyword>
<gene>
    <name evidence="1" type="ORF">PARMNEM_LOCUS1530</name>
</gene>
<dbReference type="InterPro" id="IPR043502">
    <property type="entry name" value="DNA/RNA_pol_sf"/>
</dbReference>
<dbReference type="Proteomes" id="UP001314205">
    <property type="component" value="Unassembled WGS sequence"/>
</dbReference>
<evidence type="ECO:0000313" key="2">
    <source>
        <dbReference type="Proteomes" id="UP001314205"/>
    </source>
</evidence>
<accession>A0AAV1KAR2</accession>
<evidence type="ECO:0000313" key="1">
    <source>
        <dbReference type="EMBL" id="CAK1579614.1"/>
    </source>
</evidence>
<proteinExistence type="predicted"/>
<name>A0AAV1KAR2_9NEOP</name>
<comment type="caution">
    <text evidence="1">The sequence shown here is derived from an EMBL/GenBank/DDBJ whole genome shotgun (WGS) entry which is preliminary data.</text>
</comment>
<reference evidence="1 2" key="1">
    <citation type="submission" date="2023-11" db="EMBL/GenBank/DDBJ databases">
        <authorList>
            <person name="Hedman E."/>
            <person name="Englund M."/>
            <person name="Stromberg M."/>
            <person name="Nyberg Akerstrom W."/>
            <person name="Nylinder S."/>
            <person name="Jareborg N."/>
            <person name="Kallberg Y."/>
            <person name="Kronander E."/>
        </authorList>
    </citation>
    <scope>NUCLEOTIDE SEQUENCE [LARGE SCALE GENOMIC DNA]</scope>
</reference>
<dbReference type="PANTHER" id="PTHR47331">
    <property type="entry name" value="PHD-TYPE DOMAIN-CONTAINING PROTEIN"/>
    <property type="match status" value="1"/>
</dbReference>
<organism evidence="1 2">
    <name type="scientific">Parnassius mnemosyne</name>
    <name type="common">clouded apollo</name>
    <dbReference type="NCBI Taxonomy" id="213953"/>
    <lineage>
        <taxon>Eukaryota</taxon>
        <taxon>Metazoa</taxon>
        <taxon>Ecdysozoa</taxon>
        <taxon>Arthropoda</taxon>
        <taxon>Hexapoda</taxon>
        <taxon>Insecta</taxon>
        <taxon>Pterygota</taxon>
        <taxon>Neoptera</taxon>
        <taxon>Endopterygota</taxon>
        <taxon>Lepidoptera</taxon>
        <taxon>Glossata</taxon>
        <taxon>Ditrysia</taxon>
        <taxon>Papilionoidea</taxon>
        <taxon>Papilionidae</taxon>
        <taxon>Parnassiinae</taxon>
        <taxon>Parnassini</taxon>
        <taxon>Parnassius</taxon>
        <taxon>Driopa</taxon>
    </lineage>
</organism>